<dbReference type="PANTHER" id="PTHR43976">
    <property type="entry name" value="SHORT CHAIN DEHYDROGENASE"/>
    <property type="match status" value="1"/>
</dbReference>
<keyword evidence="2" id="KW-0472">Membrane</keyword>
<accession>A0A401Z9C2</accession>
<dbReference type="Gene3D" id="3.40.50.720">
    <property type="entry name" value="NAD(P)-binding Rossmann-like Domain"/>
    <property type="match status" value="1"/>
</dbReference>
<proteinExistence type="inferred from homology"/>
<dbReference type="SUPFAM" id="SSF51735">
    <property type="entry name" value="NAD(P)-binding Rossmann-fold domains"/>
    <property type="match status" value="1"/>
</dbReference>
<dbReference type="CDD" id="cd05374">
    <property type="entry name" value="17beta-HSD-like_SDR_c"/>
    <property type="match status" value="1"/>
</dbReference>
<dbReference type="RefSeq" id="WP_126594717.1">
    <property type="nucleotide sequence ID" value="NZ_BIFQ01000001.1"/>
</dbReference>
<comment type="caution">
    <text evidence="3">The sequence shown here is derived from an EMBL/GenBank/DDBJ whole genome shotgun (WGS) entry which is preliminary data.</text>
</comment>
<keyword evidence="2" id="KW-0812">Transmembrane</keyword>
<feature type="transmembrane region" description="Helical" evidence="2">
    <location>
        <begin position="139"/>
        <end position="157"/>
    </location>
</feature>
<evidence type="ECO:0000313" key="4">
    <source>
        <dbReference type="Proteomes" id="UP000287224"/>
    </source>
</evidence>
<dbReference type="InterPro" id="IPR051911">
    <property type="entry name" value="SDR_oxidoreductase"/>
</dbReference>
<keyword evidence="4" id="KW-1185">Reference proteome</keyword>
<dbReference type="PANTHER" id="PTHR43976:SF9">
    <property type="entry name" value="OXIDOREDUCTASE"/>
    <property type="match status" value="1"/>
</dbReference>
<dbReference type="InterPro" id="IPR036291">
    <property type="entry name" value="NAD(P)-bd_dom_sf"/>
</dbReference>
<evidence type="ECO:0000256" key="1">
    <source>
        <dbReference type="RuleBase" id="RU000363"/>
    </source>
</evidence>
<dbReference type="OrthoDB" id="9808814at2"/>
<dbReference type="Pfam" id="PF00106">
    <property type="entry name" value="adh_short"/>
    <property type="match status" value="1"/>
</dbReference>
<dbReference type="PRINTS" id="PR00081">
    <property type="entry name" value="GDHRDH"/>
</dbReference>
<organism evidence="3 4">
    <name type="scientific">Dictyobacter aurantiacus</name>
    <dbReference type="NCBI Taxonomy" id="1936993"/>
    <lineage>
        <taxon>Bacteria</taxon>
        <taxon>Bacillati</taxon>
        <taxon>Chloroflexota</taxon>
        <taxon>Ktedonobacteria</taxon>
        <taxon>Ktedonobacterales</taxon>
        <taxon>Dictyobacteraceae</taxon>
        <taxon>Dictyobacter</taxon>
    </lineage>
</organism>
<protein>
    <submittedName>
        <fullName evidence="3">Short-chain dehydrogenase/reductase</fullName>
    </submittedName>
</protein>
<dbReference type="AlphaFoldDB" id="A0A401Z9C2"/>
<evidence type="ECO:0000313" key="3">
    <source>
        <dbReference type="EMBL" id="GCE03442.1"/>
    </source>
</evidence>
<evidence type="ECO:0000256" key="2">
    <source>
        <dbReference type="SAM" id="Phobius"/>
    </source>
</evidence>
<gene>
    <name evidence="3" type="ORF">KDAU_07710</name>
</gene>
<dbReference type="EMBL" id="BIFQ01000001">
    <property type="protein sequence ID" value="GCE03442.1"/>
    <property type="molecule type" value="Genomic_DNA"/>
</dbReference>
<reference evidence="4" key="1">
    <citation type="submission" date="2018-12" db="EMBL/GenBank/DDBJ databases">
        <title>Tengunoibacter tsumagoiensis gen. nov., sp. nov., Dictyobacter kobayashii sp. nov., D. alpinus sp. nov., and D. joshuensis sp. nov. and description of Dictyobacteraceae fam. nov. within the order Ktedonobacterales isolated from Tengu-no-mugimeshi.</title>
        <authorList>
            <person name="Wang C.M."/>
            <person name="Zheng Y."/>
            <person name="Sakai Y."/>
            <person name="Toyoda A."/>
            <person name="Minakuchi Y."/>
            <person name="Abe K."/>
            <person name="Yokota A."/>
            <person name="Yabe S."/>
        </authorList>
    </citation>
    <scope>NUCLEOTIDE SEQUENCE [LARGE SCALE GENOMIC DNA]</scope>
    <source>
        <strain evidence="4">S-27</strain>
    </source>
</reference>
<sequence>MNSQQVVLVTGSKSGFGRRIVETLATQGYRVFASLRDVNGRNAEHANALRGFAQRERLDLSVLELDINDEQSVKQAVETVIEQAGHIDVLVNNAGIMYRGITEGFTVEQARTIMETNFFGPLHLDRMVLPHMRQQRNGLLIHITSIAGGIVLPYLTLLSSSKMALEALAEAYHYELAPLGIESVIIEPGAFATDLSKSQQEPRDQECLLGYGVLKDIPGRAPSANNGPAAQDPQIVANLVADLIARPRGTRPLRVTAGNDLGLASLNATKEQMKHALLDARGLTEPLAFKIPEA</sequence>
<name>A0A401Z9C2_9CHLR</name>
<dbReference type="InterPro" id="IPR002347">
    <property type="entry name" value="SDR_fam"/>
</dbReference>
<dbReference type="PRINTS" id="PR00080">
    <property type="entry name" value="SDRFAMILY"/>
</dbReference>
<comment type="similarity">
    <text evidence="1">Belongs to the short-chain dehydrogenases/reductases (SDR) family.</text>
</comment>
<dbReference type="Proteomes" id="UP000287224">
    <property type="component" value="Unassembled WGS sequence"/>
</dbReference>
<keyword evidence="2" id="KW-1133">Transmembrane helix</keyword>